<proteinExistence type="predicted"/>
<comment type="catalytic activity">
    <reaction evidence="9">
        <text>L-seryl-[protein] + ATP = O-phospho-L-seryl-[protein] + ADP + H(+)</text>
        <dbReference type="Rhea" id="RHEA:17989"/>
        <dbReference type="Rhea" id="RHEA-COMP:9863"/>
        <dbReference type="Rhea" id="RHEA-COMP:11604"/>
        <dbReference type="ChEBI" id="CHEBI:15378"/>
        <dbReference type="ChEBI" id="CHEBI:29999"/>
        <dbReference type="ChEBI" id="CHEBI:30616"/>
        <dbReference type="ChEBI" id="CHEBI:83421"/>
        <dbReference type="ChEBI" id="CHEBI:456216"/>
        <dbReference type="EC" id="2.7.11.1"/>
    </reaction>
</comment>
<feature type="compositionally biased region" description="Basic and acidic residues" evidence="10">
    <location>
        <begin position="799"/>
        <end position="833"/>
    </location>
</feature>
<dbReference type="PANTHER" id="PTHR47679">
    <property type="entry name" value="PROTEIN TORNADO 1"/>
    <property type="match status" value="1"/>
</dbReference>
<evidence type="ECO:0000256" key="6">
    <source>
        <dbReference type="ARBA" id="ARBA00022840"/>
    </source>
</evidence>
<sequence>MADDNGTRKAATNKAGNMTDKTTDTPFDFYEFRQKVKARLTEIGNLKLSAAFAARMALAALPMLADRAEEQGFLRYWNEEDREKHLLAVCRALQICWSLPIDFAIISRAANAAANAAAAAADAAAAAADAAYAACAADAYAAAYADAAYADAADAAADAAANAANADNNLIPWIEQKLASLSRTRDIGGYLSDGFPPLPLQAVFLSHLRQTPSFDYWADWLQDRYNGKPVDPDVLKKSVLLPEEIAAQDPRAINRYLQGLAGGKREAKIKRVRAIFIGNGEAGKTSLIQALNGEEVVGDTEMTCGIAISEWKVPGTDLKAHFWDFGGQVIAHATHQFFLRERCVYVLVLNARSTDSNPNQQAEYWLEFVRAFGNDAPVLLVGNKCDLTPVQLDTHRLRERYPNIRDFHGLAATEYRGKFEREFGIFRDAFIAELTGAGEAARLYFSREEFAVIEDLREESRKSAFLEKSAFEGVCQGHGIGEGERRWDFLNLLDQLGEVIHFPALSRAGFREFLLNPRWLTHGVYRLLYSETLKDAQGVLRWNDVRAILRGTSIEDELGNVLDYPEDKLDFLVRAMAEFKLCYPAPHARDTWIVPDLLPSDQPEHIDFDRRGALRFDFRFETFLPRHVLGMFMVEHYRDIHDNRAWQHGVHLASRNWQGTQALVRADYQARILSLAVAGPHVDRYFSVLYDSIYKILERMPKLKYTEHRYSNEKAHLLSVRRLLARGDYLAAWNGLHQIPKENRETWREIETEFGFAFDFRLDKEADAERRKKFLRQIEWRRKVFAVLETDVLSGETKALGEEKSDVKKDDVREQADVGADVEKPAKALETKPGKGLLPEQQGEKLERDSLRLLRQLFDFDEEAEVEKLRQQKRGMQFGFDIKLEVCFAANNRNVRCLVECKGQEKTIVLKDVADKLLAAEDHLDIDHWILIAPRAVLSNELEKKADKWSAVPKWPFEVQFWTADRDVGFFFGLAPDIYSDWTTDYPSDTDHPKNWNPEERKKIRQRWLAKLKPPLRLPKAWANYVTDPRQTGLFMESDDRDNLRELWQDNRYIPPGALDESGSPLPGGLEKVIRDWLAEGPRVGIVLGEFGDGKSAFTYMLARGLLTGFRDDPAGGWLPLRLPLRYFSRPNASVREFLRNRLEGLDSSIHEWEQEVVEKRNVLVILDGMDEMTKSLTFEAVRQVVELLVDCCNLELKQVSKILITCRRTFFEELAQRPYVEGKLDRPMIAWIEPFGRKQVYEKLETLAMPEQRSRLTSLRSMHDPLGLARKPLFFKMVSETLADSDADFSSETAIYRGYVESCLRRKTEFLETDRQNRTDDEIIAGVLDVMQWIAMEMHLSDRDYVCLRNPTNGDNGERGAFAKRLWEGMEEDTDKETDAVHRVGVRSLLSRATGKVDEKDTEAWPVEFCHRSVREYFVARGIETALREGLDGAKEVIAEVDINHEVLRFTAELMRTRTKEAGHDYERVLRDLARLSQMDDHKIFSGWERDCRCRLGRTAVTLLFKWSGKLEAEDWSRMLLDGAQLAGTDLSGKDFHGTSLRHANLNNAILDDADFRFADLTEARLGEAGEMTALSVPYSSDADGFFVTYRDGSIRRWSLDERSDFHPEVIFRFEDSMGKRNGPLEIAALPGRGLCVWDRDSVWFLDPEDKGDGYREISRFSMENQYPAIAIAERNMVVPDGERTDTGRKVRLFDFSPEGLPSACGFSLNSAIACAALDDSALVGALADGRVVVQVHIDTEEGEIRTTGLNDDTPMHEPTCITAYRPDDASGEFLVACGNRGGLVAAWGFTLEESGKIRDIRMLFCREVHRGTVKTLGFVDGESLLTGDADGGIHRLALPDGQDRHPAFELKLRCRGTKVAGLKSEREKRILEEAGAASEE</sequence>
<dbReference type="PROSITE" id="PS51424">
    <property type="entry name" value="ROC"/>
    <property type="match status" value="1"/>
</dbReference>
<feature type="domain" description="Roc" evidence="12">
    <location>
        <begin position="265"/>
        <end position="456"/>
    </location>
</feature>
<evidence type="ECO:0000256" key="7">
    <source>
        <dbReference type="ARBA" id="ARBA00023134"/>
    </source>
</evidence>
<dbReference type="InterPro" id="IPR011047">
    <property type="entry name" value="Quinoprotein_ADH-like_sf"/>
</dbReference>
<dbReference type="SUPFAM" id="SSF50998">
    <property type="entry name" value="Quinoprotein alcohol dehydrogenase-like"/>
    <property type="match status" value="1"/>
</dbReference>
<protein>
    <recommendedName>
        <fullName evidence="1">non-specific serine/threonine protein kinase</fullName>
        <ecNumber evidence="1">2.7.11.1</ecNumber>
    </recommendedName>
</protein>
<evidence type="ECO:0000256" key="3">
    <source>
        <dbReference type="ARBA" id="ARBA00022737"/>
    </source>
</evidence>
<dbReference type="Gene3D" id="3.40.50.300">
    <property type="entry name" value="P-loop containing nucleotide triphosphate hydrolases"/>
    <property type="match status" value="2"/>
</dbReference>
<dbReference type="Gene3D" id="1.10.10.10">
    <property type="entry name" value="Winged helix-like DNA-binding domain superfamily/Winged helix DNA-binding domain"/>
    <property type="match status" value="1"/>
</dbReference>
<evidence type="ECO:0000256" key="2">
    <source>
        <dbReference type="ARBA" id="ARBA00022679"/>
    </source>
</evidence>
<dbReference type="GO" id="GO:0016301">
    <property type="term" value="F:kinase activity"/>
    <property type="evidence" value="ECO:0007669"/>
    <property type="project" value="UniProtKB-KW"/>
</dbReference>
<reference evidence="13" key="1">
    <citation type="submission" date="2019-02" db="EMBL/GenBank/DDBJ databases">
        <authorList>
            <person name="Gruber-Vodicka R. H."/>
            <person name="Seah K. B. B."/>
        </authorList>
    </citation>
    <scope>NUCLEOTIDE SEQUENCE</scope>
    <source>
        <strain evidence="13">BECK_BZ131</strain>
    </source>
</reference>
<dbReference type="SUPFAM" id="SSF141571">
    <property type="entry name" value="Pentapeptide repeat-like"/>
    <property type="match status" value="1"/>
</dbReference>
<dbReference type="InterPro" id="IPR001646">
    <property type="entry name" value="5peptide_repeat"/>
</dbReference>
<evidence type="ECO:0000256" key="5">
    <source>
        <dbReference type="ARBA" id="ARBA00022777"/>
    </source>
</evidence>
<dbReference type="InterPro" id="IPR020859">
    <property type="entry name" value="ROC"/>
</dbReference>
<evidence type="ECO:0000259" key="11">
    <source>
        <dbReference type="PROSITE" id="PS50837"/>
    </source>
</evidence>
<dbReference type="PRINTS" id="PR00449">
    <property type="entry name" value="RASTRNSFRMNG"/>
</dbReference>
<dbReference type="Pfam" id="PF00805">
    <property type="entry name" value="Pentapeptide"/>
    <property type="match status" value="1"/>
</dbReference>
<dbReference type="SMART" id="SM00175">
    <property type="entry name" value="RAB"/>
    <property type="match status" value="1"/>
</dbReference>
<keyword evidence="3" id="KW-0677">Repeat</keyword>
<keyword evidence="6" id="KW-0067">ATP-binding</keyword>
<evidence type="ECO:0000313" key="13">
    <source>
        <dbReference type="EMBL" id="VFJ72898.1"/>
    </source>
</evidence>
<dbReference type="EC" id="2.7.11.1" evidence="1"/>
<dbReference type="Pfam" id="PF08477">
    <property type="entry name" value="Roc"/>
    <property type="match status" value="1"/>
</dbReference>
<dbReference type="InterPro" id="IPR036388">
    <property type="entry name" value="WH-like_DNA-bd_sf"/>
</dbReference>
<dbReference type="InterPro" id="IPR057263">
    <property type="entry name" value="COR-B"/>
</dbReference>
<name>A0A450TVH9_9GAMM</name>
<dbReference type="Pfam" id="PF16095">
    <property type="entry name" value="COR-A"/>
    <property type="match status" value="1"/>
</dbReference>
<dbReference type="EMBL" id="CAADFE010000040">
    <property type="protein sequence ID" value="VFJ72898.1"/>
    <property type="molecule type" value="Genomic_DNA"/>
</dbReference>
<comment type="catalytic activity">
    <reaction evidence="8">
        <text>L-threonyl-[protein] + ATP = O-phospho-L-threonyl-[protein] + ADP + H(+)</text>
        <dbReference type="Rhea" id="RHEA:46608"/>
        <dbReference type="Rhea" id="RHEA-COMP:11060"/>
        <dbReference type="Rhea" id="RHEA-COMP:11605"/>
        <dbReference type="ChEBI" id="CHEBI:15378"/>
        <dbReference type="ChEBI" id="CHEBI:30013"/>
        <dbReference type="ChEBI" id="CHEBI:30616"/>
        <dbReference type="ChEBI" id="CHEBI:61977"/>
        <dbReference type="ChEBI" id="CHEBI:456216"/>
        <dbReference type="EC" id="2.7.11.1"/>
    </reaction>
</comment>
<dbReference type="InterPro" id="IPR032171">
    <property type="entry name" value="COR-A"/>
</dbReference>
<feature type="domain" description="NACHT" evidence="11">
    <location>
        <begin position="1083"/>
        <end position="1208"/>
    </location>
</feature>
<dbReference type="SUPFAM" id="SSF52540">
    <property type="entry name" value="P-loop containing nucleoside triphosphate hydrolases"/>
    <property type="match status" value="1"/>
</dbReference>
<dbReference type="InterPro" id="IPR007111">
    <property type="entry name" value="NACHT_NTPase"/>
</dbReference>
<keyword evidence="5" id="KW-0418">Kinase</keyword>
<accession>A0A450TVH9</accession>
<dbReference type="PROSITE" id="PS50837">
    <property type="entry name" value="NACHT"/>
    <property type="match status" value="1"/>
</dbReference>
<evidence type="ECO:0000256" key="8">
    <source>
        <dbReference type="ARBA" id="ARBA00047899"/>
    </source>
</evidence>
<dbReference type="Gene3D" id="3.30.310.200">
    <property type="match status" value="1"/>
</dbReference>
<feature type="region of interest" description="Disordered" evidence="10">
    <location>
        <begin position="799"/>
        <end position="841"/>
    </location>
</feature>
<dbReference type="Gene3D" id="2.160.20.80">
    <property type="entry name" value="E3 ubiquitin-protein ligase SopA"/>
    <property type="match status" value="1"/>
</dbReference>
<evidence type="ECO:0000256" key="4">
    <source>
        <dbReference type="ARBA" id="ARBA00022741"/>
    </source>
</evidence>
<keyword evidence="7" id="KW-0342">GTP-binding</keyword>
<evidence type="ECO:0000259" key="12">
    <source>
        <dbReference type="PROSITE" id="PS51424"/>
    </source>
</evidence>
<dbReference type="Gene3D" id="1.10.10.2200">
    <property type="match status" value="1"/>
</dbReference>
<dbReference type="Pfam" id="PF25497">
    <property type="entry name" value="COR-B"/>
    <property type="match status" value="1"/>
</dbReference>
<keyword evidence="4" id="KW-0547">Nucleotide-binding</keyword>
<gene>
    <name evidence="13" type="ORF">BECKFW1821C_GA0114237_10407</name>
</gene>
<dbReference type="InterPro" id="IPR027417">
    <property type="entry name" value="P-loop_NTPase"/>
</dbReference>
<evidence type="ECO:0000256" key="10">
    <source>
        <dbReference type="SAM" id="MobiDB-lite"/>
    </source>
</evidence>
<evidence type="ECO:0000256" key="9">
    <source>
        <dbReference type="ARBA" id="ARBA00048679"/>
    </source>
</evidence>
<dbReference type="GO" id="GO:0005524">
    <property type="term" value="F:ATP binding"/>
    <property type="evidence" value="ECO:0007669"/>
    <property type="project" value="UniProtKB-KW"/>
</dbReference>
<dbReference type="Pfam" id="PF05729">
    <property type="entry name" value="NACHT"/>
    <property type="match status" value="1"/>
</dbReference>
<evidence type="ECO:0000256" key="1">
    <source>
        <dbReference type="ARBA" id="ARBA00012513"/>
    </source>
</evidence>
<organism evidence="13">
    <name type="scientific">Candidatus Kentrum sp. FW</name>
    <dbReference type="NCBI Taxonomy" id="2126338"/>
    <lineage>
        <taxon>Bacteria</taxon>
        <taxon>Pseudomonadati</taxon>
        <taxon>Pseudomonadota</taxon>
        <taxon>Gammaproteobacteria</taxon>
        <taxon>Candidatus Kentrum</taxon>
    </lineage>
</organism>
<keyword evidence="2" id="KW-0808">Transferase</keyword>
<dbReference type="PANTHER" id="PTHR47679:SF2">
    <property type="entry name" value="C-TERMINAL OF ROC (COR) DOMAIN-CONTAINING PROTEIN"/>
    <property type="match status" value="1"/>
</dbReference>